<reference evidence="7" key="1">
    <citation type="submission" date="2021-09" db="EMBL/GenBank/DDBJ databases">
        <authorList>
            <person name="Martin H S."/>
        </authorList>
    </citation>
    <scope>NUCLEOTIDE SEQUENCE</scope>
</reference>
<evidence type="ECO:0000256" key="1">
    <source>
        <dbReference type="ARBA" id="ARBA00005850"/>
    </source>
</evidence>
<keyword evidence="2" id="KW-0813">Transport</keyword>
<protein>
    <submittedName>
        <fullName evidence="7">(African queen) hypothetical protein</fullName>
    </submittedName>
</protein>
<dbReference type="Pfam" id="PF01813">
    <property type="entry name" value="ATP-synt_D"/>
    <property type="match status" value="1"/>
</dbReference>
<dbReference type="Gene3D" id="1.10.287.3240">
    <property type="match status" value="1"/>
</dbReference>
<dbReference type="OrthoDB" id="6932156at2759"/>
<sequence length="115" mass="13237">MIVNNFVLFVIFCELAIEVFSGFRKANVLGKVVIPRLNVTTDYINSELEEKEREEVFRLKRVKQKKDFDKKQEENKRRQDSADRKALEQGILPDDKEDAKKPSPTPAAPSPKDSS</sequence>
<dbReference type="AlphaFoldDB" id="A0A8J2R7U6"/>
<feature type="compositionally biased region" description="Basic and acidic residues" evidence="5">
    <location>
        <begin position="65"/>
        <end position="101"/>
    </location>
</feature>
<dbReference type="PANTHER" id="PTHR11671">
    <property type="entry name" value="V-TYPE ATP SYNTHASE SUBUNIT D"/>
    <property type="match status" value="1"/>
</dbReference>
<feature type="region of interest" description="Disordered" evidence="5">
    <location>
        <begin position="65"/>
        <end position="115"/>
    </location>
</feature>
<dbReference type="GO" id="GO:0046961">
    <property type="term" value="F:proton-transporting ATPase activity, rotational mechanism"/>
    <property type="evidence" value="ECO:0007669"/>
    <property type="project" value="InterPro"/>
</dbReference>
<feature type="signal peptide" evidence="6">
    <location>
        <begin position="1"/>
        <end position="21"/>
    </location>
</feature>
<evidence type="ECO:0000256" key="6">
    <source>
        <dbReference type="SAM" id="SignalP"/>
    </source>
</evidence>
<evidence type="ECO:0000256" key="4">
    <source>
        <dbReference type="ARBA" id="ARBA00045737"/>
    </source>
</evidence>
<comment type="caution">
    <text evidence="7">The sequence shown here is derived from an EMBL/GenBank/DDBJ whole genome shotgun (WGS) entry which is preliminary data.</text>
</comment>
<evidence type="ECO:0000313" key="7">
    <source>
        <dbReference type="EMBL" id="CAG9573688.1"/>
    </source>
</evidence>
<dbReference type="InterPro" id="IPR002699">
    <property type="entry name" value="V_ATPase_D"/>
</dbReference>
<organism evidence="7 8">
    <name type="scientific">Danaus chrysippus</name>
    <name type="common">African queen</name>
    <dbReference type="NCBI Taxonomy" id="151541"/>
    <lineage>
        <taxon>Eukaryota</taxon>
        <taxon>Metazoa</taxon>
        <taxon>Ecdysozoa</taxon>
        <taxon>Arthropoda</taxon>
        <taxon>Hexapoda</taxon>
        <taxon>Insecta</taxon>
        <taxon>Pterygota</taxon>
        <taxon>Neoptera</taxon>
        <taxon>Endopterygota</taxon>
        <taxon>Lepidoptera</taxon>
        <taxon>Glossata</taxon>
        <taxon>Ditrysia</taxon>
        <taxon>Papilionoidea</taxon>
        <taxon>Nymphalidae</taxon>
        <taxon>Danainae</taxon>
        <taxon>Danaini</taxon>
        <taxon>Danaina</taxon>
        <taxon>Danaus</taxon>
        <taxon>Anosia</taxon>
    </lineage>
</organism>
<evidence type="ECO:0000256" key="3">
    <source>
        <dbReference type="ARBA" id="ARBA00023065"/>
    </source>
</evidence>
<comment type="function">
    <text evidence="4">Subunit of the V1 complex of vacuolar(H+)-ATPase (V-ATPase), a multisubunit enzyme composed of a peripheral complex (V1) that hydrolyzes ATP and a membrane integral complex (V0) that translocates protons. V-ATPase is responsible for acidifying and maintaining the pH of intracellular compartments and in some cell types, is targeted to the plasma membrane, where it is responsible for acidifying the extracellular environment.</text>
</comment>
<accession>A0A8J2R7U6</accession>
<evidence type="ECO:0000313" key="8">
    <source>
        <dbReference type="Proteomes" id="UP000789524"/>
    </source>
</evidence>
<name>A0A8J2R7U6_9NEOP</name>
<dbReference type="EMBL" id="CAKASE010000070">
    <property type="protein sequence ID" value="CAG9573688.1"/>
    <property type="molecule type" value="Genomic_DNA"/>
</dbReference>
<gene>
    <name evidence="7" type="ORF">DCHRY22_LOCUS10562</name>
</gene>
<evidence type="ECO:0000256" key="2">
    <source>
        <dbReference type="ARBA" id="ARBA00022448"/>
    </source>
</evidence>
<keyword evidence="8" id="KW-1185">Reference proteome</keyword>
<keyword evidence="3" id="KW-0406">Ion transport</keyword>
<evidence type="ECO:0000256" key="5">
    <source>
        <dbReference type="SAM" id="MobiDB-lite"/>
    </source>
</evidence>
<dbReference type="Proteomes" id="UP000789524">
    <property type="component" value="Unassembled WGS sequence"/>
</dbReference>
<proteinExistence type="inferred from homology"/>
<comment type="similarity">
    <text evidence="1">Belongs to the V-ATPase D subunit family.</text>
</comment>
<feature type="chain" id="PRO_5035156095" evidence="6">
    <location>
        <begin position="22"/>
        <end position="115"/>
    </location>
</feature>
<keyword evidence="6" id="KW-0732">Signal</keyword>